<organism evidence="3 4">
    <name type="scientific">Maricaulis virginensis</name>
    <dbReference type="NCBI Taxonomy" id="144022"/>
    <lineage>
        <taxon>Bacteria</taxon>
        <taxon>Pseudomonadati</taxon>
        <taxon>Pseudomonadota</taxon>
        <taxon>Alphaproteobacteria</taxon>
        <taxon>Maricaulales</taxon>
        <taxon>Maricaulaceae</taxon>
        <taxon>Maricaulis</taxon>
    </lineage>
</organism>
<feature type="domain" description="D-glutamate N-acetyltransferase-like N-terminal" evidence="2">
    <location>
        <begin position="56"/>
        <end position="135"/>
    </location>
</feature>
<dbReference type="SUPFAM" id="SSF52540">
    <property type="entry name" value="P-loop containing nucleoside triphosphate hydrolases"/>
    <property type="match status" value="1"/>
</dbReference>
<dbReference type="AlphaFoldDB" id="A0A9W6MP60"/>
<sequence length="348" mass="35507">MGVDSKAIASMKVLPPYLIFLGDAPDRLIAKTGAGIADWAPERCAGQLRLSAGTVDLGLPDMTIEAARAAGVKTLVVGTASPGGAMDDRWLDVFRAALEAGLDIAAGLHIRLNSLGALRALADATGCKLTDLRDPPPGLPIGSGLPRSGHRVLTVGTDCAVGKKYTALALWRALCERGVDADFCATGQTGVLISGRGFAIDSVIGDFMSGAAEVLAPAAGADHWDVIEGQGSLFHPAYAGVSLGLLHGAQPEAVVLCHQAGRDKIAFFDGYPTPALETAIARNLEAARLTSPDCYCAGVSLNTAGLDAAAAEALIAETAARLGLPVIDPVRTGGGAIADRLLQGRGEA</sequence>
<dbReference type="Gene3D" id="3.40.50.720">
    <property type="entry name" value="NAD(P)-binding Rossmann-like Domain"/>
    <property type="match status" value="1"/>
</dbReference>
<evidence type="ECO:0000259" key="2">
    <source>
        <dbReference type="Pfam" id="PF17396"/>
    </source>
</evidence>
<dbReference type="PANTHER" id="PTHR40690">
    <property type="entry name" value="GLL3100 PROTEIN"/>
    <property type="match status" value="1"/>
</dbReference>
<dbReference type="InterPro" id="IPR035402">
    <property type="entry name" value="DgcN-like_N"/>
</dbReference>
<accession>A0A9W6MP60</accession>
<dbReference type="InterPro" id="IPR027417">
    <property type="entry name" value="P-loop_NTPase"/>
</dbReference>
<evidence type="ECO:0000313" key="3">
    <source>
        <dbReference type="EMBL" id="GLK53305.1"/>
    </source>
</evidence>
<dbReference type="Pfam" id="PF07755">
    <property type="entry name" value="DUF1611"/>
    <property type="match status" value="1"/>
</dbReference>
<dbReference type="EMBL" id="BSFE01000009">
    <property type="protein sequence ID" value="GLK53305.1"/>
    <property type="molecule type" value="Genomic_DNA"/>
</dbReference>
<comment type="caution">
    <text evidence="3">The sequence shown here is derived from an EMBL/GenBank/DDBJ whole genome shotgun (WGS) entry which is preliminary data.</text>
</comment>
<keyword evidence="4" id="KW-1185">Reference proteome</keyword>
<reference evidence="3" key="1">
    <citation type="journal article" date="2014" name="Int. J. Syst. Evol. Microbiol.">
        <title>Complete genome sequence of Corynebacterium casei LMG S-19264T (=DSM 44701T), isolated from a smear-ripened cheese.</title>
        <authorList>
            <consortium name="US DOE Joint Genome Institute (JGI-PGF)"/>
            <person name="Walter F."/>
            <person name="Albersmeier A."/>
            <person name="Kalinowski J."/>
            <person name="Ruckert C."/>
        </authorList>
    </citation>
    <scope>NUCLEOTIDE SEQUENCE</scope>
    <source>
        <strain evidence="3">VKM B-1513</strain>
    </source>
</reference>
<feature type="domain" description="D-glutamate N-acetyltransferase-like C-terminal" evidence="1">
    <location>
        <begin position="144"/>
        <end position="337"/>
    </location>
</feature>
<protein>
    <submittedName>
        <fullName evidence="3">Uncharacterized protein</fullName>
    </submittedName>
</protein>
<dbReference type="Gene3D" id="3.40.50.300">
    <property type="entry name" value="P-loop containing nucleotide triphosphate hydrolases"/>
    <property type="match status" value="1"/>
</dbReference>
<dbReference type="InterPro" id="IPR011669">
    <property type="entry name" value="DgcN-like"/>
</dbReference>
<dbReference type="InterPro" id="IPR035086">
    <property type="entry name" value="DgcN-like_C"/>
</dbReference>
<gene>
    <name evidence="3" type="ORF">GCM10017621_28130</name>
</gene>
<evidence type="ECO:0000259" key="1">
    <source>
        <dbReference type="Pfam" id="PF07755"/>
    </source>
</evidence>
<reference evidence="3" key="2">
    <citation type="submission" date="2023-01" db="EMBL/GenBank/DDBJ databases">
        <authorList>
            <person name="Sun Q."/>
            <person name="Evtushenko L."/>
        </authorList>
    </citation>
    <scope>NUCLEOTIDE SEQUENCE</scope>
    <source>
        <strain evidence="3">VKM B-1513</strain>
    </source>
</reference>
<dbReference type="PANTHER" id="PTHR40690:SF1">
    <property type="entry name" value="DUF1611 DOMAIN-CONTAINING PROTEIN"/>
    <property type="match status" value="1"/>
</dbReference>
<dbReference type="Proteomes" id="UP001143486">
    <property type="component" value="Unassembled WGS sequence"/>
</dbReference>
<name>A0A9W6MP60_9PROT</name>
<proteinExistence type="predicted"/>
<dbReference type="PIRSF" id="PIRSF026760">
    <property type="entry name" value="UCP026760"/>
    <property type="match status" value="1"/>
</dbReference>
<dbReference type="Pfam" id="PF17396">
    <property type="entry name" value="DUF1611_N"/>
    <property type="match status" value="1"/>
</dbReference>
<evidence type="ECO:0000313" key="4">
    <source>
        <dbReference type="Proteomes" id="UP001143486"/>
    </source>
</evidence>